<evidence type="ECO:0000313" key="2">
    <source>
        <dbReference type="Proteomes" id="UP001432322"/>
    </source>
</evidence>
<keyword evidence="2" id="KW-1185">Reference proteome</keyword>
<organism evidence="1 2">
    <name type="scientific">Pristionchus fissidentatus</name>
    <dbReference type="NCBI Taxonomy" id="1538716"/>
    <lineage>
        <taxon>Eukaryota</taxon>
        <taxon>Metazoa</taxon>
        <taxon>Ecdysozoa</taxon>
        <taxon>Nematoda</taxon>
        <taxon>Chromadorea</taxon>
        <taxon>Rhabditida</taxon>
        <taxon>Rhabditina</taxon>
        <taxon>Diplogasteromorpha</taxon>
        <taxon>Diplogasteroidea</taxon>
        <taxon>Neodiplogasteridae</taxon>
        <taxon>Pristionchus</taxon>
    </lineage>
</organism>
<comment type="caution">
    <text evidence="1">The sequence shown here is derived from an EMBL/GenBank/DDBJ whole genome shotgun (WGS) entry which is preliminary data.</text>
</comment>
<feature type="non-terminal residue" evidence="1">
    <location>
        <position position="1"/>
    </location>
</feature>
<accession>A0AAV5WRK8</accession>
<proteinExistence type="predicted"/>
<reference evidence="1" key="1">
    <citation type="submission" date="2023-10" db="EMBL/GenBank/DDBJ databases">
        <title>Genome assembly of Pristionchus species.</title>
        <authorList>
            <person name="Yoshida K."/>
            <person name="Sommer R.J."/>
        </authorList>
    </citation>
    <scope>NUCLEOTIDE SEQUENCE</scope>
    <source>
        <strain evidence="1">RS5133</strain>
    </source>
</reference>
<dbReference type="EMBL" id="BTSY01000006">
    <property type="protein sequence ID" value="GMT33707.1"/>
    <property type="molecule type" value="Genomic_DNA"/>
</dbReference>
<evidence type="ECO:0008006" key="3">
    <source>
        <dbReference type="Google" id="ProtNLM"/>
    </source>
</evidence>
<gene>
    <name evidence="1" type="ORF">PFISCL1PPCAC_25004</name>
</gene>
<evidence type="ECO:0000313" key="1">
    <source>
        <dbReference type="EMBL" id="GMT33707.1"/>
    </source>
</evidence>
<dbReference type="Proteomes" id="UP001432322">
    <property type="component" value="Unassembled WGS sequence"/>
</dbReference>
<protein>
    <recommendedName>
        <fullName evidence="3">Sushi domain-containing protein</fullName>
    </recommendedName>
</protein>
<dbReference type="AlphaFoldDB" id="A0AAV5WRK8"/>
<sequence length="297" mass="33048">QNPFNETAENRPDDINILTCDSAEKEVLFVGNEIFDGKLRCYQDGSWYKMGDITRTEMIPKNGIANVMCVRKQCSGCTPFPGSGDAKFTAGKSGSCATLECPKNYWKISGKTYVGTISCSEDFENTWVKENKEPLETTDTLECLDEVKCSEFSKLNITCKEERSNQLGCAEIQLKDDGTETTCVQKIMFYSLPSETFFHVGGDSIKCNKFGKWEISKNGNVVQTLGVNSTVICANSNPEPKIKPLTSAPNVCQLCHADKSKLFECDECSENLSDFEFKLAPDDKFCIEFTNGRKVSN</sequence>
<name>A0AAV5WRK8_9BILA</name>